<reference evidence="3 4" key="1">
    <citation type="submission" date="2018-08" db="EMBL/GenBank/DDBJ databases">
        <title>A genome reference for cultivated species of the human gut microbiota.</title>
        <authorList>
            <person name="Zou Y."/>
            <person name="Xue W."/>
            <person name="Luo G."/>
        </authorList>
    </citation>
    <scope>NUCLEOTIDE SEQUENCE [LARGE SCALE GENOMIC DNA]</scope>
    <source>
        <strain evidence="3 4">AM26-2LB</strain>
    </source>
</reference>
<evidence type="ECO:0000313" key="2">
    <source>
        <dbReference type="EMBL" id="NSC27910.1"/>
    </source>
</evidence>
<reference evidence="2" key="2">
    <citation type="journal article" date="2020" name="Cell Host Microbe">
        <title>Functional and Genomic Variation between Human-Derived Isolates of Lachnospiraceae Reveals Inter- and Intra-Species Diversity.</title>
        <authorList>
            <person name="Sorbara M.T."/>
            <person name="Littmann E.R."/>
            <person name="Fontana E."/>
            <person name="Moody T.U."/>
            <person name="Kohout C.E."/>
            <person name="Gjonbalaj M."/>
            <person name="Eaton V."/>
            <person name="Seok R."/>
            <person name="Leiner I.M."/>
            <person name="Pamer E.G."/>
        </authorList>
    </citation>
    <scope>NUCLEOTIDE SEQUENCE</scope>
    <source>
        <strain evidence="2">MSK.17.79</strain>
    </source>
</reference>
<dbReference type="EMBL" id="QSKY01000018">
    <property type="protein sequence ID" value="RHF02119.1"/>
    <property type="molecule type" value="Genomic_DNA"/>
</dbReference>
<dbReference type="Proteomes" id="UP000283501">
    <property type="component" value="Unassembled WGS sequence"/>
</dbReference>
<dbReference type="Proteomes" id="UP001193670">
    <property type="component" value="Unassembled WGS sequence"/>
</dbReference>
<reference evidence="1" key="4">
    <citation type="submission" date="2021-10" db="EMBL/GenBank/DDBJ databases">
        <title>Collection of gut derived symbiotic bacterial strains cultured from healthy donors.</title>
        <authorList>
            <person name="Lin H."/>
            <person name="Littmann E."/>
            <person name="Claire K."/>
            <person name="Pamer E."/>
        </authorList>
    </citation>
    <scope>NUCLEOTIDE SEQUENCE</scope>
    <source>
        <strain evidence="1">MSK.22.92</strain>
    </source>
</reference>
<evidence type="ECO:0000313" key="4">
    <source>
        <dbReference type="Proteomes" id="UP000283501"/>
    </source>
</evidence>
<dbReference type="EMBL" id="JAAILW010000022">
    <property type="protein sequence ID" value="NSC27910.1"/>
    <property type="molecule type" value="Genomic_DNA"/>
</dbReference>
<dbReference type="RefSeq" id="WP_118141637.1">
    <property type="nucleotide sequence ID" value="NZ_CP100127.1"/>
</dbReference>
<dbReference type="EMBL" id="JAJFBX010000006">
    <property type="protein sequence ID" value="MCC2746487.1"/>
    <property type="molecule type" value="Genomic_DNA"/>
</dbReference>
<evidence type="ECO:0000313" key="3">
    <source>
        <dbReference type="EMBL" id="RHF02119.1"/>
    </source>
</evidence>
<sequence>MATKIDNEKLDQYIGELNSLHTEWVNYKKNPVDQGDNGGGTIAQMVELTKSLQDIQNAFVTLVANTLSYMRQRKSSVENKDAEATATIQEK</sequence>
<organism evidence="3 4">
    <name type="scientific">Agathobacter rectalis</name>
    <dbReference type="NCBI Taxonomy" id="39491"/>
    <lineage>
        <taxon>Bacteria</taxon>
        <taxon>Bacillati</taxon>
        <taxon>Bacillota</taxon>
        <taxon>Clostridia</taxon>
        <taxon>Lachnospirales</taxon>
        <taxon>Lachnospiraceae</taxon>
        <taxon>Agathobacter</taxon>
    </lineage>
</organism>
<dbReference type="AlphaFoldDB" id="A0A414M1Q7"/>
<proteinExistence type="predicted"/>
<name>A0A414M1Q7_9FIRM</name>
<protein>
    <submittedName>
        <fullName evidence="3">Uncharacterized protein</fullName>
    </submittedName>
</protein>
<accession>A0A414M1Q7</accession>
<reference evidence="2" key="3">
    <citation type="submission" date="2020-02" db="EMBL/GenBank/DDBJ databases">
        <authorList>
            <person name="Littmann E."/>
            <person name="Sorbara M."/>
        </authorList>
    </citation>
    <scope>NUCLEOTIDE SEQUENCE</scope>
    <source>
        <strain evidence="2">MSK.17.79</strain>
    </source>
</reference>
<dbReference type="Proteomes" id="UP001197847">
    <property type="component" value="Unassembled WGS sequence"/>
</dbReference>
<comment type="caution">
    <text evidence="3">The sequence shown here is derived from an EMBL/GenBank/DDBJ whole genome shotgun (WGS) entry which is preliminary data.</text>
</comment>
<evidence type="ECO:0000313" key="1">
    <source>
        <dbReference type="EMBL" id="MCC2746487.1"/>
    </source>
</evidence>
<gene>
    <name evidence="3" type="ORF">DW703_11865</name>
    <name evidence="2" type="ORF">G4319_11250</name>
    <name evidence="1" type="ORF">LK487_05480</name>
</gene>